<gene>
    <name evidence="1" type="ORF">ERS027646_02657</name>
</gene>
<dbReference type="AlphaFoldDB" id="A0A655GKJ9"/>
<dbReference type="Proteomes" id="UP000048948">
    <property type="component" value="Unassembled WGS sequence"/>
</dbReference>
<reference evidence="1 2" key="1">
    <citation type="submission" date="2015-03" db="EMBL/GenBank/DDBJ databases">
        <authorList>
            <consortium name="Pathogen Informatics"/>
        </authorList>
    </citation>
    <scope>NUCLEOTIDE SEQUENCE [LARGE SCALE GENOMIC DNA]</scope>
    <source>
        <strain evidence="1 2">Bir 172</strain>
    </source>
</reference>
<evidence type="ECO:0000313" key="2">
    <source>
        <dbReference type="Proteomes" id="UP000048948"/>
    </source>
</evidence>
<organism evidence="1 2">
    <name type="scientific">Mycobacterium tuberculosis</name>
    <dbReference type="NCBI Taxonomy" id="1773"/>
    <lineage>
        <taxon>Bacteria</taxon>
        <taxon>Bacillati</taxon>
        <taxon>Actinomycetota</taxon>
        <taxon>Actinomycetes</taxon>
        <taxon>Mycobacteriales</taxon>
        <taxon>Mycobacteriaceae</taxon>
        <taxon>Mycobacterium</taxon>
        <taxon>Mycobacterium tuberculosis complex</taxon>
    </lineage>
</organism>
<name>A0A655GKJ9_MYCTX</name>
<protein>
    <submittedName>
        <fullName evidence="1">Uncharacterized protein</fullName>
    </submittedName>
</protein>
<sequence length="461" mass="48629">MPAAHHGIQRGLGFAVGAVAAEHATVGRAGQHHVQPRRDVAFGADRRQAADQPLHGPQQHFHLHLGARTGLRQVPDHAWRREREQQRRGLRVFDVNRLRPKAFGLFGADPFDQGVDVGVGRHVRRDQPQRRAVTGVVAIQRAVERQPLLVELGGGRDDGGSAVEQPSHHRRGDRTLRSAGHHGNFAAVAAGFGVLGAGGDAAVQRCMDLPARGQRLTLPPGSLGRHDVAGTLEALRQARPVGVDVALVGQPQLHQVLAGAGPAVVEYDGLLGVEHRCHQPRPVRSQFGGDQVDQLGIGGGRQGVDGVVQSQLPQHQAGRGGQHALTAGDLVGELAERGRVDGGAATTTGRRQRYRNALARGHRCDRRVDDLVDGGGIGQRALVQVAHGAAANAAALAGAQRDLDGDMLGPALTELPGLLHPLGDGAGPLARRSEDGAKLVVDGVGKHWAVRLVGARQFGHL</sequence>
<evidence type="ECO:0000313" key="1">
    <source>
        <dbReference type="EMBL" id="CKS90492.1"/>
    </source>
</evidence>
<dbReference type="EMBL" id="CNGE01000518">
    <property type="protein sequence ID" value="CKS90492.1"/>
    <property type="molecule type" value="Genomic_DNA"/>
</dbReference>
<accession>A0A655GKJ9</accession>
<proteinExistence type="predicted"/>